<reference evidence="2" key="2">
    <citation type="journal article" date="2021" name="Genome Biol. Evol.">
        <title>Developing a high-quality reference genome for a parasitic bivalve with doubly uniparental inheritance (Bivalvia: Unionida).</title>
        <authorList>
            <person name="Smith C.H."/>
        </authorList>
    </citation>
    <scope>NUCLEOTIDE SEQUENCE</scope>
    <source>
        <strain evidence="2">CHS0354</strain>
        <tissue evidence="2">Mantle</tissue>
    </source>
</reference>
<feature type="compositionally biased region" description="Acidic residues" evidence="1">
    <location>
        <begin position="83"/>
        <end position="92"/>
    </location>
</feature>
<sequence>MKISVPVDSSDYRQSVKFLLQDMTDRQANTDEEKKKMDKDKSCKPTKKALKSGDGIPDTVKGVVAVTAKRPEMNDPTTVRTESDEEDMESNDDWQPPSQEEVEKAKREK</sequence>
<name>A0AAE0VUT3_9BIVA</name>
<reference evidence="2" key="3">
    <citation type="submission" date="2023-05" db="EMBL/GenBank/DDBJ databases">
        <authorList>
            <person name="Smith C.H."/>
        </authorList>
    </citation>
    <scope>NUCLEOTIDE SEQUENCE</scope>
    <source>
        <strain evidence="2">CHS0354</strain>
        <tissue evidence="2">Mantle</tissue>
    </source>
</reference>
<organism evidence="2 3">
    <name type="scientific">Potamilus streckersoni</name>
    <dbReference type="NCBI Taxonomy" id="2493646"/>
    <lineage>
        <taxon>Eukaryota</taxon>
        <taxon>Metazoa</taxon>
        <taxon>Spiralia</taxon>
        <taxon>Lophotrochozoa</taxon>
        <taxon>Mollusca</taxon>
        <taxon>Bivalvia</taxon>
        <taxon>Autobranchia</taxon>
        <taxon>Heteroconchia</taxon>
        <taxon>Palaeoheterodonta</taxon>
        <taxon>Unionida</taxon>
        <taxon>Unionoidea</taxon>
        <taxon>Unionidae</taxon>
        <taxon>Ambleminae</taxon>
        <taxon>Lampsilini</taxon>
        <taxon>Potamilus</taxon>
    </lineage>
</organism>
<dbReference type="EMBL" id="JAEAOA010002053">
    <property type="protein sequence ID" value="KAK3589997.1"/>
    <property type="molecule type" value="Genomic_DNA"/>
</dbReference>
<reference evidence="2" key="1">
    <citation type="journal article" date="2021" name="Genome Biol. Evol.">
        <title>A High-Quality Reference Genome for a Parasitic Bivalve with Doubly Uniparental Inheritance (Bivalvia: Unionida).</title>
        <authorList>
            <person name="Smith C.H."/>
        </authorList>
    </citation>
    <scope>NUCLEOTIDE SEQUENCE</scope>
    <source>
        <strain evidence="2">CHS0354</strain>
    </source>
</reference>
<dbReference type="AlphaFoldDB" id="A0AAE0VUT3"/>
<keyword evidence="3" id="KW-1185">Reference proteome</keyword>
<dbReference type="Proteomes" id="UP001195483">
    <property type="component" value="Unassembled WGS sequence"/>
</dbReference>
<evidence type="ECO:0000313" key="2">
    <source>
        <dbReference type="EMBL" id="KAK3589997.1"/>
    </source>
</evidence>
<protein>
    <submittedName>
        <fullName evidence="2">Uncharacterized protein</fullName>
    </submittedName>
</protein>
<gene>
    <name evidence="2" type="ORF">CHS0354_035025</name>
</gene>
<feature type="region of interest" description="Disordered" evidence="1">
    <location>
        <begin position="23"/>
        <end position="109"/>
    </location>
</feature>
<accession>A0AAE0VUT3</accession>
<proteinExistence type="predicted"/>
<comment type="caution">
    <text evidence="2">The sequence shown here is derived from an EMBL/GenBank/DDBJ whole genome shotgun (WGS) entry which is preliminary data.</text>
</comment>
<evidence type="ECO:0000313" key="3">
    <source>
        <dbReference type="Proteomes" id="UP001195483"/>
    </source>
</evidence>
<feature type="compositionally biased region" description="Basic and acidic residues" evidence="1">
    <location>
        <begin position="23"/>
        <end position="43"/>
    </location>
</feature>
<evidence type="ECO:0000256" key="1">
    <source>
        <dbReference type="SAM" id="MobiDB-lite"/>
    </source>
</evidence>